<sequence>MPLSAASRKDERSQSFDLMKAVLMGPDGFRGLIPALTYIARLYGTDPAEAEAFIGLLERWAEETV</sequence>
<evidence type="ECO:0000313" key="1">
    <source>
        <dbReference type="EMBL" id="GAA5042113.1"/>
    </source>
</evidence>
<proteinExistence type="predicted"/>
<gene>
    <name evidence="1" type="ORF">GCM10023318_01930</name>
</gene>
<evidence type="ECO:0000313" key="2">
    <source>
        <dbReference type="Proteomes" id="UP001500603"/>
    </source>
</evidence>
<name>A0ABP9JR88_9NOCA</name>
<accession>A0ABP9JR88</accession>
<reference evidence="2" key="1">
    <citation type="journal article" date="2019" name="Int. J. Syst. Evol. Microbiol.">
        <title>The Global Catalogue of Microorganisms (GCM) 10K type strain sequencing project: providing services to taxonomists for standard genome sequencing and annotation.</title>
        <authorList>
            <consortium name="The Broad Institute Genomics Platform"/>
            <consortium name="The Broad Institute Genome Sequencing Center for Infectious Disease"/>
            <person name="Wu L."/>
            <person name="Ma J."/>
        </authorList>
    </citation>
    <scope>NUCLEOTIDE SEQUENCE [LARGE SCALE GENOMIC DNA]</scope>
    <source>
        <strain evidence="2">JCM 18298</strain>
    </source>
</reference>
<organism evidence="1 2">
    <name type="scientific">Nocardia callitridis</name>
    <dbReference type="NCBI Taxonomy" id="648753"/>
    <lineage>
        <taxon>Bacteria</taxon>
        <taxon>Bacillati</taxon>
        <taxon>Actinomycetota</taxon>
        <taxon>Actinomycetes</taxon>
        <taxon>Mycobacteriales</taxon>
        <taxon>Nocardiaceae</taxon>
        <taxon>Nocardia</taxon>
    </lineage>
</organism>
<dbReference type="EMBL" id="BAABJM010000001">
    <property type="protein sequence ID" value="GAA5042113.1"/>
    <property type="molecule type" value="Genomic_DNA"/>
</dbReference>
<dbReference type="Proteomes" id="UP001500603">
    <property type="component" value="Unassembled WGS sequence"/>
</dbReference>
<keyword evidence="2" id="KW-1185">Reference proteome</keyword>
<comment type="caution">
    <text evidence="1">The sequence shown here is derived from an EMBL/GenBank/DDBJ whole genome shotgun (WGS) entry which is preliminary data.</text>
</comment>
<protein>
    <submittedName>
        <fullName evidence="1">Uncharacterized protein</fullName>
    </submittedName>
</protein>